<dbReference type="AlphaFoldDB" id="A0AAV6LB30"/>
<comment type="caution">
    <text evidence="1">The sequence shown here is derived from an EMBL/GenBank/DDBJ whole genome shotgun (WGS) entry which is preliminary data.</text>
</comment>
<dbReference type="EMBL" id="JACTNZ010000002">
    <property type="protein sequence ID" value="KAG5561324.1"/>
    <property type="molecule type" value="Genomic_DNA"/>
</dbReference>
<dbReference type="InterPro" id="IPR012340">
    <property type="entry name" value="NA-bd_OB-fold"/>
</dbReference>
<dbReference type="Proteomes" id="UP000823749">
    <property type="component" value="Chromosome 2"/>
</dbReference>
<name>A0AAV6LB30_9ERIC</name>
<organism evidence="1 2">
    <name type="scientific">Rhododendron griersonianum</name>
    <dbReference type="NCBI Taxonomy" id="479676"/>
    <lineage>
        <taxon>Eukaryota</taxon>
        <taxon>Viridiplantae</taxon>
        <taxon>Streptophyta</taxon>
        <taxon>Embryophyta</taxon>
        <taxon>Tracheophyta</taxon>
        <taxon>Spermatophyta</taxon>
        <taxon>Magnoliopsida</taxon>
        <taxon>eudicotyledons</taxon>
        <taxon>Gunneridae</taxon>
        <taxon>Pentapetalae</taxon>
        <taxon>asterids</taxon>
        <taxon>Ericales</taxon>
        <taxon>Ericaceae</taxon>
        <taxon>Ericoideae</taxon>
        <taxon>Rhodoreae</taxon>
        <taxon>Rhododendron</taxon>
    </lineage>
</organism>
<dbReference type="PANTHER" id="PTHR45786">
    <property type="entry name" value="DNA BINDING PROTEIN-LIKE"/>
    <property type="match status" value="1"/>
</dbReference>
<evidence type="ECO:0000313" key="1">
    <source>
        <dbReference type="EMBL" id="KAG5561324.1"/>
    </source>
</evidence>
<gene>
    <name evidence="1" type="ORF">RHGRI_004374</name>
</gene>
<reference evidence="1" key="1">
    <citation type="submission" date="2020-08" db="EMBL/GenBank/DDBJ databases">
        <title>Plant Genome Project.</title>
        <authorList>
            <person name="Zhang R.-G."/>
        </authorList>
    </citation>
    <scope>NUCLEOTIDE SEQUENCE</scope>
    <source>
        <strain evidence="1">WSP0</strain>
        <tissue evidence="1">Leaf</tissue>
    </source>
</reference>
<dbReference type="Gene3D" id="2.40.50.140">
    <property type="entry name" value="Nucleic acid-binding proteins"/>
    <property type="match status" value="1"/>
</dbReference>
<keyword evidence="2" id="KW-1185">Reference proteome</keyword>
<protein>
    <submittedName>
        <fullName evidence="1">Uncharacterized protein</fullName>
    </submittedName>
</protein>
<dbReference type="PANTHER" id="PTHR45786:SF78">
    <property type="entry name" value="ATP-DEPENDENT DNA HELICASE"/>
    <property type="match status" value="1"/>
</dbReference>
<proteinExistence type="predicted"/>
<accession>A0AAV6LB30</accession>
<sequence>MNELQSSSDKVSPLQLYFYDTEHGIDNRMKHSKKLRPSILKKLLIQILSINLYSAFFGSLTNVENLDTHRIVINSNLGLDQRVYNHPTSSQVAAIWTKDDTPDPKERNIVVQRVSGPKEKIQHYFGCYDALQYPLSFPHGETGWHKEILRVDKKREEDCAYEMGNRVQAMIYNDNIKKLEDTLQVYNTYLISNATVKFTAIKYRTVDADFDWQWTIDASMKYAAENNQNVVAIFPKLAIENEYRIQLKRREYPSHGVKVLAYNINSIKPALNEDVLKARPTKKHKKSFMS</sequence>
<evidence type="ECO:0000313" key="2">
    <source>
        <dbReference type="Proteomes" id="UP000823749"/>
    </source>
</evidence>